<dbReference type="Proteomes" id="UP000472274">
    <property type="component" value="Unplaced"/>
</dbReference>
<protein>
    <recommendedName>
        <fullName evidence="5">GB1/RHD3-type G domain-containing protein</fullName>
    </recommendedName>
</protein>
<accession>A0A674IF76</accession>
<dbReference type="Gene3D" id="3.40.50.300">
    <property type="entry name" value="P-loop containing nucleotide triphosphate hydrolases"/>
    <property type="match status" value="1"/>
</dbReference>
<dbReference type="PROSITE" id="PS51715">
    <property type="entry name" value="G_GB1_RHD3"/>
    <property type="match status" value="1"/>
</dbReference>
<dbReference type="GO" id="GO:0003924">
    <property type="term" value="F:GTPase activity"/>
    <property type="evidence" value="ECO:0007669"/>
    <property type="project" value="InterPro"/>
</dbReference>
<feature type="region of interest" description="Disordered" evidence="4">
    <location>
        <begin position="242"/>
        <end position="300"/>
    </location>
</feature>
<evidence type="ECO:0000256" key="3">
    <source>
        <dbReference type="PROSITE-ProRule" id="PRU01052"/>
    </source>
</evidence>
<dbReference type="Ensembl" id="ENSTMTT00000006622.1">
    <property type="protein sequence ID" value="ENSTMTP00000006412.1"/>
    <property type="gene ID" value="ENSTMTG00000004664.1"/>
</dbReference>
<evidence type="ECO:0000256" key="4">
    <source>
        <dbReference type="SAM" id="MobiDB-lite"/>
    </source>
</evidence>
<feature type="domain" description="GB1/RHD3-type G" evidence="5">
    <location>
        <begin position="34"/>
        <end position="211"/>
    </location>
</feature>
<keyword evidence="1" id="KW-0547">Nucleotide-binding</keyword>
<dbReference type="InParanoid" id="A0A674IF76"/>
<reference evidence="6" key="2">
    <citation type="submission" date="2025-09" db="UniProtKB">
        <authorList>
            <consortium name="Ensembl"/>
        </authorList>
    </citation>
    <scope>IDENTIFICATION</scope>
</reference>
<dbReference type="SUPFAM" id="SSF52540">
    <property type="entry name" value="P-loop containing nucleoside triphosphate hydrolases"/>
    <property type="match status" value="1"/>
</dbReference>
<evidence type="ECO:0000256" key="2">
    <source>
        <dbReference type="ARBA" id="ARBA00023134"/>
    </source>
</evidence>
<proteinExistence type="inferred from homology"/>
<dbReference type="InterPro" id="IPR015894">
    <property type="entry name" value="Guanylate-bd_N"/>
</dbReference>
<dbReference type="GO" id="GO:0005525">
    <property type="term" value="F:GTP binding"/>
    <property type="evidence" value="ECO:0007669"/>
    <property type="project" value="UniProtKB-KW"/>
</dbReference>
<dbReference type="PANTHER" id="PTHR10751">
    <property type="entry name" value="GUANYLATE BINDING PROTEIN"/>
    <property type="match status" value="1"/>
</dbReference>
<evidence type="ECO:0000313" key="6">
    <source>
        <dbReference type="Ensembl" id="ENSTMTP00000006412.1"/>
    </source>
</evidence>
<dbReference type="InterPro" id="IPR027417">
    <property type="entry name" value="P-loop_NTPase"/>
</dbReference>
<sequence length="310" mass="33850">MEIPMPTPICLIENSPAGELRVQQEALQVLAEISQPVVVVGIAGLYRTGKSYLMNKLASKRTGFSLGATVQSHTKGIWMWCLPHPRRAGHTLVLLDTEGLGDVEKGDTKNDTWIFALAVLLSSTLVYNSKGTIDQFALEKLHYVTELTERIKVKAAGRGGRQDGEDSAEFVRFFPAFVWAVRDFTLQLELDGRKITEDEYLENSLKLKPGRGAVLAPGGAVLQEHREREHSVKSILVGGEPRARAWPSLPPPPGLKLPGPNMPVASGLLSHSRGTASPGRTLSWPSPTRVSAKVTPPFPPPRLWCNTQGN</sequence>
<evidence type="ECO:0000313" key="7">
    <source>
        <dbReference type="Proteomes" id="UP000472274"/>
    </source>
</evidence>
<evidence type="ECO:0000259" key="5">
    <source>
        <dbReference type="PROSITE" id="PS51715"/>
    </source>
</evidence>
<dbReference type="Pfam" id="PF02263">
    <property type="entry name" value="GBP"/>
    <property type="match status" value="1"/>
</dbReference>
<dbReference type="GeneTree" id="ENSGT00940000154265"/>
<keyword evidence="7" id="KW-1185">Reference proteome</keyword>
<feature type="compositionally biased region" description="Polar residues" evidence="4">
    <location>
        <begin position="272"/>
        <end position="289"/>
    </location>
</feature>
<keyword evidence="2" id="KW-0342">GTP-binding</keyword>
<comment type="similarity">
    <text evidence="3">Belongs to the TRAFAC class dynamin-like GTPase superfamily. GB1/RHD3 GTPase family.</text>
</comment>
<name>A0A674IF76_9SAUR</name>
<dbReference type="AlphaFoldDB" id="A0A674IF76"/>
<dbReference type="FunFam" id="3.40.50.300:FF:000422">
    <property type="entry name" value="Guanylate-binding protein 1"/>
    <property type="match status" value="1"/>
</dbReference>
<evidence type="ECO:0000256" key="1">
    <source>
        <dbReference type="ARBA" id="ARBA00022741"/>
    </source>
</evidence>
<dbReference type="InterPro" id="IPR030386">
    <property type="entry name" value="G_GB1_RHD3_dom"/>
</dbReference>
<organism evidence="6 7">
    <name type="scientific">Terrapene triunguis</name>
    <name type="common">Three-toed box turtle</name>
    <dbReference type="NCBI Taxonomy" id="2587831"/>
    <lineage>
        <taxon>Eukaryota</taxon>
        <taxon>Metazoa</taxon>
        <taxon>Chordata</taxon>
        <taxon>Craniata</taxon>
        <taxon>Vertebrata</taxon>
        <taxon>Euteleostomi</taxon>
        <taxon>Archelosauria</taxon>
        <taxon>Testudinata</taxon>
        <taxon>Testudines</taxon>
        <taxon>Cryptodira</taxon>
        <taxon>Durocryptodira</taxon>
        <taxon>Testudinoidea</taxon>
        <taxon>Emydidae</taxon>
        <taxon>Terrapene</taxon>
    </lineage>
</organism>
<dbReference type="CDD" id="cd01851">
    <property type="entry name" value="GBP"/>
    <property type="match status" value="1"/>
</dbReference>
<reference evidence="6" key="1">
    <citation type="submission" date="2025-08" db="UniProtKB">
        <authorList>
            <consortium name="Ensembl"/>
        </authorList>
    </citation>
    <scope>IDENTIFICATION</scope>
</reference>